<dbReference type="EMBL" id="CM023481">
    <property type="protein sequence ID" value="KAH6943944.1"/>
    <property type="molecule type" value="Genomic_DNA"/>
</dbReference>
<accession>A0ACB7TGI7</accession>
<dbReference type="Proteomes" id="UP000821845">
    <property type="component" value="Chromosome 1"/>
</dbReference>
<proteinExistence type="predicted"/>
<keyword evidence="2" id="KW-1185">Reference proteome</keyword>
<gene>
    <name evidence="1" type="ORF">HPB50_000789</name>
</gene>
<sequence length="455" mass="49756">MDARTARGLDGISGLVKNLGDIARDTLPYIFTWILTGEPVPADWQCGRVCLVRKKGGDASLLQDYRPITVTSVTSVVYRLFTLVMNAWLSAWAERSCALTELQNCFRSNRCLEDNLFTLGQTIEPAQKESRGLVACFLDVAKAYESVPHELMLSGMSALKMSPQLVDILTFADDLVLLVDNIADLQHLVTLSTTHLARLDLAFNPKKSAVLQFSGEPEAKAVPLTGNNTIPWATECARRTIATDMPESQRGDAPAYDVGVQPVRARSRNVEAVRVPALTFADAVFRQVPERGWRAHSRHSGYVDFSSSHAKPHVWLPGPAATDYRHLEAEPCGARSRTGGQDGTVTLVHAWKVGLGALQFAQVHSDYGKVCFDTSTTEQSAICRACGEAQESALHVVTQCVELAPAHPDDTSFPQALGFEAQDGGALSSVVVITKERLRNLEKVDRGDDRRPFVL</sequence>
<organism evidence="1 2">
    <name type="scientific">Hyalomma asiaticum</name>
    <name type="common">Tick</name>
    <dbReference type="NCBI Taxonomy" id="266040"/>
    <lineage>
        <taxon>Eukaryota</taxon>
        <taxon>Metazoa</taxon>
        <taxon>Ecdysozoa</taxon>
        <taxon>Arthropoda</taxon>
        <taxon>Chelicerata</taxon>
        <taxon>Arachnida</taxon>
        <taxon>Acari</taxon>
        <taxon>Parasitiformes</taxon>
        <taxon>Ixodida</taxon>
        <taxon>Ixodoidea</taxon>
        <taxon>Ixodidae</taxon>
        <taxon>Hyalomminae</taxon>
        <taxon>Hyalomma</taxon>
    </lineage>
</organism>
<name>A0ACB7TGI7_HYAAI</name>
<comment type="caution">
    <text evidence="1">The sequence shown here is derived from an EMBL/GenBank/DDBJ whole genome shotgun (WGS) entry which is preliminary data.</text>
</comment>
<reference evidence="1" key="1">
    <citation type="submission" date="2020-05" db="EMBL/GenBank/DDBJ databases">
        <title>Large-scale comparative analyses of tick genomes elucidate their genetic diversity and vector capacities.</title>
        <authorList>
            <person name="Jia N."/>
            <person name="Wang J."/>
            <person name="Shi W."/>
            <person name="Du L."/>
            <person name="Sun Y."/>
            <person name="Zhan W."/>
            <person name="Jiang J."/>
            <person name="Wang Q."/>
            <person name="Zhang B."/>
            <person name="Ji P."/>
            <person name="Sakyi L.B."/>
            <person name="Cui X."/>
            <person name="Yuan T."/>
            <person name="Jiang B."/>
            <person name="Yang W."/>
            <person name="Lam T.T.-Y."/>
            <person name="Chang Q."/>
            <person name="Ding S."/>
            <person name="Wang X."/>
            <person name="Zhu J."/>
            <person name="Ruan X."/>
            <person name="Zhao L."/>
            <person name="Wei J."/>
            <person name="Que T."/>
            <person name="Du C."/>
            <person name="Cheng J."/>
            <person name="Dai P."/>
            <person name="Han X."/>
            <person name="Huang E."/>
            <person name="Gao Y."/>
            <person name="Liu J."/>
            <person name="Shao H."/>
            <person name="Ye R."/>
            <person name="Li L."/>
            <person name="Wei W."/>
            <person name="Wang X."/>
            <person name="Wang C."/>
            <person name="Yang T."/>
            <person name="Huo Q."/>
            <person name="Li W."/>
            <person name="Guo W."/>
            <person name="Chen H."/>
            <person name="Zhou L."/>
            <person name="Ni X."/>
            <person name="Tian J."/>
            <person name="Zhou Y."/>
            <person name="Sheng Y."/>
            <person name="Liu T."/>
            <person name="Pan Y."/>
            <person name="Xia L."/>
            <person name="Li J."/>
            <person name="Zhao F."/>
            <person name="Cao W."/>
        </authorList>
    </citation>
    <scope>NUCLEOTIDE SEQUENCE</scope>
    <source>
        <strain evidence="1">Hyas-2018</strain>
    </source>
</reference>
<protein>
    <submittedName>
        <fullName evidence="1">Uncharacterized protein</fullName>
    </submittedName>
</protein>
<evidence type="ECO:0000313" key="1">
    <source>
        <dbReference type="EMBL" id="KAH6943944.1"/>
    </source>
</evidence>
<evidence type="ECO:0000313" key="2">
    <source>
        <dbReference type="Proteomes" id="UP000821845"/>
    </source>
</evidence>